<evidence type="ECO:0000313" key="2">
    <source>
        <dbReference type="EMBL" id="RDX66832.1"/>
    </source>
</evidence>
<proteinExistence type="predicted"/>
<dbReference type="Pfam" id="PF01107">
    <property type="entry name" value="MP"/>
    <property type="match status" value="1"/>
</dbReference>
<feature type="non-terminal residue" evidence="2">
    <location>
        <position position="1"/>
    </location>
</feature>
<dbReference type="InterPro" id="IPR053098">
    <property type="entry name" value="Petuviruses_polyprotein"/>
</dbReference>
<keyword evidence="3" id="KW-1185">Reference proteome</keyword>
<dbReference type="OrthoDB" id="1720991at2759"/>
<dbReference type="PANTHER" id="PTHR48435">
    <property type="entry name" value="POLYPROTEIN"/>
    <property type="match status" value="1"/>
</dbReference>
<feature type="region of interest" description="Disordered" evidence="1">
    <location>
        <begin position="381"/>
        <end position="417"/>
    </location>
</feature>
<evidence type="ECO:0000256" key="1">
    <source>
        <dbReference type="SAM" id="MobiDB-lite"/>
    </source>
</evidence>
<reference evidence="2" key="1">
    <citation type="submission" date="2018-05" db="EMBL/GenBank/DDBJ databases">
        <title>Draft genome of Mucuna pruriens seed.</title>
        <authorList>
            <person name="Nnadi N.E."/>
            <person name="Vos R."/>
            <person name="Hasami M.H."/>
            <person name="Devisetty U.K."/>
            <person name="Aguiy J.C."/>
        </authorList>
    </citation>
    <scope>NUCLEOTIDE SEQUENCE [LARGE SCALE GENOMIC DNA]</scope>
    <source>
        <strain evidence="2">JCA_2017</strain>
    </source>
</reference>
<evidence type="ECO:0000313" key="3">
    <source>
        <dbReference type="Proteomes" id="UP000257109"/>
    </source>
</evidence>
<gene>
    <name evidence="2" type="ORF">CR513_54357</name>
</gene>
<dbReference type="EMBL" id="QJKJ01013252">
    <property type="protein sequence ID" value="RDX66832.1"/>
    <property type="molecule type" value="Genomic_DNA"/>
</dbReference>
<comment type="caution">
    <text evidence="2">The sequence shown here is derived from an EMBL/GenBank/DDBJ whole genome shotgun (WGS) entry which is preliminary data.</text>
</comment>
<dbReference type="InterPro" id="IPR028919">
    <property type="entry name" value="Viral_movement"/>
</dbReference>
<protein>
    <submittedName>
        <fullName evidence="2">Uncharacterized protein</fullName>
    </submittedName>
</protein>
<accession>A0A371ELA2</accession>
<dbReference type="AlphaFoldDB" id="A0A371ELA2"/>
<dbReference type="PANTHER" id="PTHR48435:SF1">
    <property type="entry name" value="POLYPROTEIN"/>
    <property type="match status" value="1"/>
</dbReference>
<organism evidence="2 3">
    <name type="scientific">Mucuna pruriens</name>
    <name type="common">Velvet bean</name>
    <name type="synonym">Dolichos pruriens</name>
    <dbReference type="NCBI Taxonomy" id="157652"/>
    <lineage>
        <taxon>Eukaryota</taxon>
        <taxon>Viridiplantae</taxon>
        <taxon>Streptophyta</taxon>
        <taxon>Embryophyta</taxon>
        <taxon>Tracheophyta</taxon>
        <taxon>Spermatophyta</taxon>
        <taxon>Magnoliopsida</taxon>
        <taxon>eudicotyledons</taxon>
        <taxon>Gunneridae</taxon>
        <taxon>Pentapetalae</taxon>
        <taxon>rosids</taxon>
        <taxon>fabids</taxon>
        <taxon>Fabales</taxon>
        <taxon>Fabaceae</taxon>
        <taxon>Papilionoideae</taxon>
        <taxon>50 kb inversion clade</taxon>
        <taxon>NPAAA clade</taxon>
        <taxon>indigoferoid/millettioid clade</taxon>
        <taxon>Phaseoleae</taxon>
        <taxon>Mucuna</taxon>
    </lineage>
</organism>
<feature type="compositionally biased region" description="Acidic residues" evidence="1">
    <location>
        <begin position="381"/>
        <end position="394"/>
    </location>
</feature>
<dbReference type="Proteomes" id="UP000257109">
    <property type="component" value="Unassembled WGS sequence"/>
</dbReference>
<sequence length="579" mass="66197">MESSSSGTPQPVLLNLSLSLPKNISRTLSPKIENLVEYSYVPEGAQISETSTPLLSPYNIFRRQRSTLRSITSLISTRRPHVKEYVQSSKMECCSLAATSKEQYVTIEIPQELIRHWQHEGYTHLHYGAIRLILSFHGRRGLPISARVSLLDSSYLHYENAVIGTILTTPHAGSVVLTIFPNYNVSLRVPTISHMLKVQVQIIEADQVAEALAATLHHQFIYRLQDHAINLLLPTSNDGALFVMANHQEETPSIVQIPRNISREQLQELIPFQWETNYEKLHENKKPIRSTEATFRRSVDEIVRTLFKKPDEASRSSSACIFQSMMIRPIVKEGKIPIWGVRPDGSPIFTDKVNGHFIWVIAPEMCDSDCDCYLDYEDNNDYDSDDDSDNEEEDMPCKPPPPPQRRNPKDGPWSRLHHQEKPELNWMYKRGLEILREEGLLPLRSPAKADLCRSPIRAHITPIVQAIPCMMFTESTYNQEFPSLERKIDPVTKIATKPNISSSEVGPDGRTKPLSQAEEVLNWQTENAKVQNSILMKIDKKVERISSRLDKSDERLDLLSYKMKRLYHQLTTDISRLEA</sequence>
<name>A0A371ELA2_MUCPR</name>